<accession>A0A3E0U4H6</accession>
<dbReference type="InterPro" id="IPR003010">
    <property type="entry name" value="C-N_Hydrolase"/>
</dbReference>
<dbReference type="InterPro" id="IPR036526">
    <property type="entry name" value="C-N_Hydrolase_sf"/>
</dbReference>
<comment type="caution">
    <text evidence="4">The sequence shown here is derived from an EMBL/GenBank/DDBJ whole genome shotgun (WGS) entry which is preliminary data.</text>
</comment>
<dbReference type="InterPro" id="IPR001110">
    <property type="entry name" value="UPF0012_CS"/>
</dbReference>
<dbReference type="EMBL" id="QUOT01000001">
    <property type="protein sequence ID" value="REL31836.1"/>
    <property type="molecule type" value="Genomic_DNA"/>
</dbReference>
<dbReference type="SUPFAM" id="SSF56317">
    <property type="entry name" value="Carbon-nitrogen hydrolase"/>
    <property type="match status" value="1"/>
</dbReference>
<keyword evidence="5" id="KW-1185">Reference proteome</keyword>
<sequence length="296" mass="32460">MAKQTVCLSAVQMCAIPDIDANLAQIAEQLTVLTNKGDSHAAASVTSNAEVSHIVLLPECCLYFGGKEQDQLLLAHNAEQQAKIFQGLAALAERYQVYLLAGSLPTPANTIDKFYNTSCLFSPQGKLLGDYQKLHLFDVSVADNEKNYQESRYTAAGEQTSCIALPFAQLGLSICYDVRFPELYRQLADQGADIITVPAAFTRVTGKAHWQTLLQARAIENQVYIIAAGQEGVHANGRETWGHSMIISPWGEILAEQEAGIGVISADFDPDLLAQVRNSIPVRQHNRFKTELIHDE</sequence>
<dbReference type="Gene3D" id="3.60.110.10">
    <property type="entry name" value="Carbon-nitrogen hydrolase"/>
    <property type="match status" value="1"/>
</dbReference>
<dbReference type="CDD" id="cd07572">
    <property type="entry name" value="nit"/>
    <property type="match status" value="1"/>
</dbReference>
<evidence type="ECO:0000313" key="4">
    <source>
        <dbReference type="EMBL" id="REL31836.1"/>
    </source>
</evidence>
<feature type="domain" description="CN hydrolase" evidence="3">
    <location>
        <begin position="19"/>
        <end position="270"/>
    </location>
</feature>
<dbReference type="PANTHER" id="PTHR23088:SF27">
    <property type="entry name" value="DEAMINATED GLUTATHIONE AMIDASE"/>
    <property type="match status" value="1"/>
</dbReference>
<dbReference type="Pfam" id="PF00795">
    <property type="entry name" value="CN_hydrolase"/>
    <property type="match status" value="1"/>
</dbReference>
<dbReference type="Proteomes" id="UP000256899">
    <property type="component" value="Unassembled WGS sequence"/>
</dbReference>
<dbReference type="PROSITE" id="PS50263">
    <property type="entry name" value="CN_HYDROLASE"/>
    <property type="match status" value="1"/>
</dbReference>
<evidence type="ECO:0000313" key="5">
    <source>
        <dbReference type="Proteomes" id="UP000256899"/>
    </source>
</evidence>
<dbReference type="GO" id="GO:0016811">
    <property type="term" value="F:hydrolase activity, acting on carbon-nitrogen (but not peptide) bonds, in linear amides"/>
    <property type="evidence" value="ECO:0007669"/>
    <property type="project" value="InterPro"/>
</dbReference>
<comment type="similarity">
    <text evidence="1">Belongs to the carbon-nitrogen hydrolase superfamily. NIT1/NIT2 family.</text>
</comment>
<dbReference type="PANTHER" id="PTHR23088">
    <property type="entry name" value="NITRILASE-RELATED"/>
    <property type="match status" value="1"/>
</dbReference>
<organism evidence="4 5">
    <name type="scientific">Thalassotalea euphylliae</name>
    <dbReference type="NCBI Taxonomy" id="1655234"/>
    <lineage>
        <taxon>Bacteria</taxon>
        <taxon>Pseudomonadati</taxon>
        <taxon>Pseudomonadota</taxon>
        <taxon>Gammaproteobacteria</taxon>
        <taxon>Alteromonadales</taxon>
        <taxon>Colwelliaceae</taxon>
        <taxon>Thalassotalea</taxon>
    </lineage>
</organism>
<dbReference type="AlphaFoldDB" id="A0A3E0U4H6"/>
<keyword evidence="2 4" id="KW-0378">Hydrolase</keyword>
<proteinExistence type="inferred from homology"/>
<protein>
    <submittedName>
        <fullName evidence="4">Carbon-nitrogen hydrolase family protein</fullName>
    </submittedName>
</protein>
<evidence type="ECO:0000259" key="3">
    <source>
        <dbReference type="PROSITE" id="PS50263"/>
    </source>
</evidence>
<dbReference type="PROSITE" id="PS01227">
    <property type="entry name" value="UPF0012"/>
    <property type="match status" value="1"/>
</dbReference>
<name>A0A3E0U4H6_9GAMM</name>
<gene>
    <name evidence="4" type="ORF">DXX94_14530</name>
</gene>
<dbReference type="InterPro" id="IPR045254">
    <property type="entry name" value="Nit1/2_C-N_Hydrolase"/>
</dbReference>
<reference evidence="5" key="1">
    <citation type="submission" date="2018-08" db="EMBL/GenBank/DDBJ databases">
        <title>Thalassotalea euphylliae genome.</title>
        <authorList>
            <person name="Summers S."/>
            <person name="Rice S.A."/>
            <person name="Freckelton M.L."/>
            <person name="Nedved B.T."/>
            <person name="Hadfield M.G."/>
        </authorList>
    </citation>
    <scope>NUCLEOTIDE SEQUENCE [LARGE SCALE GENOMIC DNA]</scope>
    <source>
        <strain evidence="5">H3</strain>
    </source>
</reference>
<evidence type="ECO:0000256" key="1">
    <source>
        <dbReference type="ARBA" id="ARBA00010613"/>
    </source>
</evidence>
<evidence type="ECO:0000256" key="2">
    <source>
        <dbReference type="ARBA" id="ARBA00022801"/>
    </source>
</evidence>